<sequence length="356" mass="40756">MDNPNPKTKIKMTTTQIPFLSTNVEVEGYIEDELTPLTDIYKQVEKRLKTPQGKTGEYLEPGTVTGEELYICRRVQREIATRQINTYGQYNRMYARDLIVAIRPNGKKVDIDGQHTALLEMASRRGEVDLAEPMPCKYIKHPPNRTLEECVRIESEVFFAYNSYRKDPSYVDKMKTGRNFDIPEALEYDNNLIDCGVYIEGYDFLGDTDGIAMAGEYQWRQAIKQYGAVTVAKACHKLGQLQKHKNWCVDKKNKPVESIRADMVYMLSCVYDFMKKAKSEGKMKDKYQSLNKFIDTGLVQKTRPFWYTGISGATTNVEGALRIINEHNSTAGSITIGDTLLKSYEPFKKYIEGQSK</sequence>
<reference evidence="1" key="1">
    <citation type="submission" date="2024-05" db="EMBL/GenBank/DDBJ databases">
        <authorList>
            <person name="Su C."/>
        </authorList>
    </citation>
    <scope>NUCLEOTIDE SEQUENCE</scope>
</reference>
<evidence type="ECO:0000313" key="1">
    <source>
        <dbReference type="EMBL" id="XCH00466.1"/>
    </source>
</evidence>
<name>A0AAU8EL29_9CAUD</name>
<organism evidence="1">
    <name type="scientific">Synechococcus phage QB2</name>
    <dbReference type="NCBI Taxonomy" id="3159453"/>
    <lineage>
        <taxon>Viruses</taxon>
        <taxon>Duplodnaviria</taxon>
        <taxon>Heunggongvirae</taxon>
        <taxon>Uroviricota</taxon>
        <taxon>Caudoviricetes</taxon>
        <taxon>Pantevenvirales</taxon>
        <taxon>Kyanoviridae</taxon>
    </lineage>
</organism>
<accession>A0AAU8EL29</accession>
<dbReference type="EMBL" id="PP861117">
    <property type="protein sequence ID" value="XCH00466.1"/>
    <property type="molecule type" value="Genomic_DNA"/>
</dbReference>
<protein>
    <submittedName>
        <fullName evidence="1">Uncharacterized protein</fullName>
    </submittedName>
</protein>
<proteinExistence type="predicted"/>